<evidence type="ECO:0000256" key="1">
    <source>
        <dbReference type="ARBA" id="ARBA00022801"/>
    </source>
</evidence>
<dbReference type="EMBL" id="JAEQMG010000076">
    <property type="protein sequence ID" value="MBK6088692.1"/>
    <property type="molecule type" value="Genomic_DNA"/>
</dbReference>
<dbReference type="PANTHER" id="PTHR48081:SF8">
    <property type="entry name" value="ALPHA_BETA HYDROLASE FOLD-3 DOMAIN-CONTAINING PROTEIN-RELATED"/>
    <property type="match status" value="1"/>
</dbReference>
<gene>
    <name evidence="4" type="ORF">JKK62_08520</name>
</gene>
<protein>
    <submittedName>
        <fullName evidence="4">Alpha/beta hydrolase</fullName>
    </submittedName>
</protein>
<keyword evidence="1 4" id="KW-0378">Hydrolase</keyword>
<dbReference type="RefSeq" id="WP_092968242.1">
    <property type="nucleotide sequence ID" value="NZ_JAEQMG010000076.1"/>
</dbReference>
<sequence>MKIEKITAAITTAAGKVFKMKTSQKIAIGAAAAVAAAATGVVIAKNIQAKKQERSVQSLVLEEAARALPAAVNNEKSYEEYLQKSAEPFVLPQAVRKRIGMTELDGFEDTFVIEPKEKTSDIVIFYIHGTNYWFNPSRYHYAFMRRLSNNLGMQMIVPIYPKAPSHTAVEMQQMVIDRYLYLVNEKGIPSEKIAFVGDAAGGGMALAILQKLRYLALPMPKQAFLISPWLDVTNSNPKMEDIQPNDTILNIEKLAFKGQKYAGELELTHPMVSPIYGDLAGLPKITVFVGTREIFCADVEKLEEIALEKDLDIEVYVYKNQMHFFVGLPIPEAEDAMNIIASELYGAEDSDELFEVEEDIPEVAEVIVVEDAENTEEEAPEVTEESFEEISPDEDIPF</sequence>
<evidence type="ECO:0000313" key="4">
    <source>
        <dbReference type="EMBL" id="MBK6088692.1"/>
    </source>
</evidence>
<dbReference type="Gene3D" id="3.40.50.1820">
    <property type="entry name" value="alpha/beta hydrolase"/>
    <property type="match status" value="1"/>
</dbReference>
<dbReference type="GO" id="GO:0016787">
    <property type="term" value="F:hydrolase activity"/>
    <property type="evidence" value="ECO:0007669"/>
    <property type="project" value="UniProtKB-KW"/>
</dbReference>
<feature type="domain" description="Alpha/beta hydrolase fold-3" evidence="3">
    <location>
        <begin position="124"/>
        <end position="326"/>
    </location>
</feature>
<feature type="region of interest" description="Disordered" evidence="2">
    <location>
        <begin position="371"/>
        <end position="398"/>
    </location>
</feature>
<name>A0A934U3X3_9FIRM</name>
<dbReference type="AlphaFoldDB" id="A0A934U3X3"/>
<keyword evidence="5" id="KW-1185">Reference proteome</keyword>
<comment type="caution">
    <text evidence="4">The sequence shown here is derived from an EMBL/GenBank/DDBJ whole genome shotgun (WGS) entry which is preliminary data.</text>
</comment>
<evidence type="ECO:0000256" key="2">
    <source>
        <dbReference type="SAM" id="MobiDB-lite"/>
    </source>
</evidence>
<dbReference type="Proteomes" id="UP000633365">
    <property type="component" value="Unassembled WGS sequence"/>
</dbReference>
<evidence type="ECO:0000313" key="5">
    <source>
        <dbReference type="Proteomes" id="UP000633365"/>
    </source>
</evidence>
<dbReference type="SUPFAM" id="SSF53474">
    <property type="entry name" value="alpha/beta-Hydrolases"/>
    <property type="match status" value="1"/>
</dbReference>
<organism evidence="4 5">
    <name type="scientific">Ruminococcus difficilis</name>
    <dbReference type="NCBI Taxonomy" id="2763069"/>
    <lineage>
        <taxon>Bacteria</taxon>
        <taxon>Bacillati</taxon>
        <taxon>Bacillota</taxon>
        <taxon>Clostridia</taxon>
        <taxon>Eubacteriales</taxon>
        <taxon>Oscillospiraceae</taxon>
        <taxon>Ruminococcus</taxon>
    </lineage>
</organism>
<proteinExistence type="predicted"/>
<dbReference type="InterPro" id="IPR013094">
    <property type="entry name" value="AB_hydrolase_3"/>
</dbReference>
<dbReference type="InterPro" id="IPR050300">
    <property type="entry name" value="GDXG_lipolytic_enzyme"/>
</dbReference>
<dbReference type="PANTHER" id="PTHR48081">
    <property type="entry name" value="AB HYDROLASE SUPERFAMILY PROTEIN C4A8.06C"/>
    <property type="match status" value="1"/>
</dbReference>
<dbReference type="Pfam" id="PF07859">
    <property type="entry name" value="Abhydrolase_3"/>
    <property type="match status" value="1"/>
</dbReference>
<evidence type="ECO:0000259" key="3">
    <source>
        <dbReference type="Pfam" id="PF07859"/>
    </source>
</evidence>
<accession>A0A934U3X3</accession>
<reference evidence="4" key="1">
    <citation type="submission" date="2021-01" db="EMBL/GenBank/DDBJ databases">
        <title>Genome public.</title>
        <authorList>
            <person name="Liu C."/>
            <person name="Sun Q."/>
        </authorList>
    </citation>
    <scope>NUCLEOTIDE SEQUENCE</scope>
    <source>
        <strain evidence="4">M6</strain>
    </source>
</reference>
<dbReference type="InterPro" id="IPR029058">
    <property type="entry name" value="AB_hydrolase_fold"/>
</dbReference>